<dbReference type="RefSeq" id="WP_013899591.1">
    <property type="nucleotide sequence ID" value="NC_015677.1"/>
</dbReference>
<dbReference type="EMBL" id="CP000245">
    <property type="protein sequence ID" value="AEG91358.1"/>
    <property type="molecule type" value="Genomic_DNA"/>
</dbReference>
<keyword evidence="2" id="KW-1185">Reference proteome</keyword>
<sequence length="171" mass="18823">MIEVAAALLSAVVGALAAVFASIVKVRLAKRRLEDGDLKYEIKGRAINVPVAKDLTSLERRVSSLMDISPRLAVLDGWGLVTRAILQRARLSRDSKFDASQNVLQIARDIPEISEETIERLSRLRVARNLVAHGAENVEDVRLRQAAELIVPILSEIGIPLEEASTKRDQP</sequence>
<reference evidence="2" key="1">
    <citation type="submission" date="2006-01" db="EMBL/GenBank/DDBJ databases">
        <title>Genome of the cyst-dividing bacterium Ramlibacter tataouinensis.</title>
        <authorList>
            <person name="Barakat M."/>
            <person name="Ortet P."/>
            <person name="De Luca G."/>
            <person name="Jourlin-Castelli C."/>
            <person name="Ansaldi M."/>
            <person name="Py B."/>
            <person name="Fichant G."/>
            <person name="Coutinho P."/>
            <person name="Voulhoux R."/>
            <person name="Bastien O."/>
            <person name="Roy S."/>
            <person name="Marechal E."/>
            <person name="Henrissat B."/>
            <person name="Quentin Y."/>
            <person name="Noirot P."/>
            <person name="Filloux A."/>
            <person name="Mejean V."/>
            <person name="DuBow M."/>
            <person name="Barras F."/>
            <person name="Heulin T."/>
        </authorList>
    </citation>
    <scope>NUCLEOTIDE SEQUENCE [LARGE SCALE GENOMIC DNA]</scope>
    <source>
        <strain evidence="2">ATCC BAA-407 / DSM 14655 / LMG 21543 / TTB310</strain>
    </source>
</reference>
<dbReference type="OrthoDB" id="7840545at2"/>
<organism evidence="1 2">
    <name type="scientific">Ramlibacter tataouinensis (strain ATCC BAA-407 / DSM 14655 / LMG 21543 / TTB310)</name>
    <dbReference type="NCBI Taxonomy" id="365046"/>
    <lineage>
        <taxon>Bacteria</taxon>
        <taxon>Pseudomonadati</taxon>
        <taxon>Pseudomonadota</taxon>
        <taxon>Betaproteobacteria</taxon>
        <taxon>Burkholderiales</taxon>
        <taxon>Comamonadaceae</taxon>
        <taxon>Ramlibacter</taxon>
    </lineage>
</organism>
<evidence type="ECO:0000313" key="2">
    <source>
        <dbReference type="Proteomes" id="UP000008385"/>
    </source>
</evidence>
<reference evidence="1 2" key="2">
    <citation type="journal article" date="2011" name="PLoS ONE">
        <title>The Cyst-Dividing Bacterium Ramlibacter tataouinensis TTB310 Genome Reveals a Well-Stocked Toolbox for Adaptation to a Desert Environment.</title>
        <authorList>
            <person name="De Luca G."/>
            <person name="Barakat M."/>
            <person name="Ortet P."/>
            <person name="Fochesato S."/>
            <person name="Jourlin-Castelli C."/>
            <person name="Ansaldi M."/>
            <person name="Py B."/>
            <person name="Fichant G."/>
            <person name="Coutinho P.M."/>
            <person name="Voulhoux R."/>
            <person name="Bastien O."/>
            <person name="Marechal E."/>
            <person name="Henrissat B."/>
            <person name="Quentin Y."/>
            <person name="Noirot P."/>
            <person name="Filloux A."/>
            <person name="Mejean V."/>
            <person name="Dubow M.S."/>
            <person name="Barras F."/>
            <person name="Barbe V."/>
            <person name="Weissenbach J."/>
            <person name="Mihalcescu I."/>
            <person name="Vermeglio A."/>
            <person name="Achouak W."/>
            <person name="Heulin T."/>
        </authorList>
    </citation>
    <scope>NUCLEOTIDE SEQUENCE [LARGE SCALE GENOMIC DNA]</scope>
    <source>
        <strain evidence="2">ATCC BAA-407 / DSM 14655 / LMG 21543 / TTB310</strain>
    </source>
</reference>
<evidence type="ECO:0008006" key="3">
    <source>
        <dbReference type="Google" id="ProtNLM"/>
    </source>
</evidence>
<dbReference type="HOGENOM" id="CLU_1561629_0_0_4"/>
<dbReference type="Proteomes" id="UP000008385">
    <property type="component" value="Chromosome"/>
</dbReference>
<protein>
    <recommendedName>
        <fullName evidence="3">DUF4145 domain-containing protein</fullName>
    </recommendedName>
</protein>
<dbReference type="AlphaFoldDB" id="F5Y4P0"/>
<name>F5Y4P0_RAMTT</name>
<evidence type="ECO:0000313" key="1">
    <source>
        <dbReference type="EMBL" id="AEG91358.1"/>
    </source>
</evidence>
<proteinExistence type="predicted"/>
<gene>
    <name evidence="1" type="ordered locus">Rta_02914</name>
</gene>
<accession>F5Y4P0</accession>
<dbReference type="KEGG" id="rta:Rta_02914"/>